<evidence type="ECO:0000259" key="3">
    <source>
        <dbReference type="PROSITE" id="PS51918"/>
    </source>
</evidence>
<keyword evidence="2" id="KW-0411">Iron-sulfur</keyword>
<dbReference type="Pfam" id="PF04055">
    <property type="entry name" value="Radical_SAM"/>
    <property type="match status" value="1"/>
</dbReference>
<dbReference type="PROSITE" id="PS51918">
    <property type="entry name" value="RADICAL_SAM"/>
    <property type="match status" value="1"/>
</dbReference>
<evidence type="ECO:0000313" key="4">
    <source>
        <dbReference type="EMBL" id="SJZ62589.1"/>
    </source>
</evidence>
<dbReference type="EMBL" id="FUWG01000014">
    <property type="protein sequence ID" value="SJZ62589.1"/>
    <property type="molecule type" value="Genomic_DNA"/>
</dbReference>
<reference evidence="4 5" key="1">
    <citation type="submission" date="2017-02" db="EMBL/GenBank/DDBJ databases">
        <authorList>
            <person name="Peterson S.W."/>
        </authorList>
    </citation>
    <scope>NUCLEOTIDE SEQUENCE [LARGE SCALE GENOMIC DNA]</scope>
    <source>
        <strain evidence="4 5">ATCC BAA-908</strain>
    </source>
</reference>
<dbReference type="NCBIfam" id="TIGR00539">
    <property type="entry name" value="hemN_rel"/>
    <property type="match status" value="1"/>
</dbReference>
<dbReference type="SFLD" id="SFLDS00029">
    <property type="entry name" value="Radical_SAM"/>
    <property type="match status" value="1"/>
</dbReference>
<dbReference type="InterPro" id="IPR058240">
    <property type="entry name" value="rSAM_sf"/>
</dbReference>
<dbReference type="GO" id="GO:0006779">
    <property type="term" value="P:porphyrin-containing compound biosynthetic process"/>
    <property type="evidence" value="ECO:0007669"/>
    <property type="project" value="InterPro"/>
</dbReference>
<keyword evidence="2" id="KW-0349">Heme</keyword>
<dbReference type="InterPro" id="IPR007197">
    <property type="entry name" value="rSAM"/>
</dbReference>
<dbReference type="InterPro" id="IPR023404">
    <property type="entry name" value="rSAM_horseshoe"/>
</dbReference>
<gene>
    <name evidence="4" type="ORF">SAMN02745149_01867</name>
</gene>
<keyword evidence="2" id="KW-0949">S-adenosyl-L-methionine</keyword>
<dbReference type="SUPFAM" id="SSF102114">
    <property type="entry name" value="Radical SAM enzymes"/>
    <property type="match status" value="1"/>
</dbReference>
<sequence>MKTSLYIHIPFCRSKCTYCDFFSISADGDVPDSYIDALCAEISWRMAEFGADGWLTVYVGGGTPSLLSEKQLRRLFNFIRSLGGTAAECTVELNPDDVTSSLLECLSECGVNRISVGIQAMEQSVLSAVKRRSSLQTVYAALECIRRVWKGVFSADIICALPGQSESGFFNGLEKLLSYEPAHISMYSLTIEDGTPLGNAVREGAVCYDFDAADAMWISGRDFLESRGYRQYEVSNFYSIKNGSPCAHNLTYWKLQNYIGAGSGAAGSLYGRKSFRYTNTHDIAEYIRFWNSFDCKKSAGQAVVPQSVECIEKNTEQFEFFMMGFRTADGICAEEYSGRFGDEIPERILRVFDRWQKKNLLRQYQKDGQNWYALTGNGLLFLNTFLEEIM</sequence>
<keyword evidence="2" id="KW-0143">Chaperone</keyword>
<dbReference type="PANTHER" id="PTHR13932:SF5">
    <property type="entry name" value="RADICAL S-ADENOSYL METHIONINE DOMAIN-CONTAINING PROTEIN 1, MITOCHONDRIAL"/>
    <property type="match status" value="1"/>
</dbReference>
<evidence type="ECO:0000256" key="2">
    <source>
        <dbReference type="RuleBase" id="RU364116"/>
    </source>
</evidence>
<feature type="domain" description="Radical SAM core" evidence="3">
    <location>
        <begin position="1"/>
        <end position="230"/>
    </location>
</feature>
<dbReference type="InterPro" id="IPR010723">
    <property type="entry name" value="HemN_C"/>
</dbReference>
<dbReference type="InterPro" id="IPR004559">
    <property type="entry name" value="HemW-like"/>
</dbReference>
<accession>A0A1T4M6G3</accession>
<dbReference type="PANTHER" id="PTHR13932">
    <property type="entry name" value="COPROPORPHYRINIGEN III OXIDASE"/>
    <property type="match status" value="1"/>
</dbReference>
<evidence type="ECO:0000313" key="5">
    <source>
        <dbReference type="Proteomes" id="UP000190423"/>
    </source>
</evidence>
<dbReference type="SFLD" id="SFLDF00562">
    <property type="entry name" value="HemN-like__clustered_with_heat"/>
    <property type="match status" value="1"/>
</dbReference>
<name>A0A1T4M6G3_TREPO</name>
<dbReference type="Pfam" id="PF06969">
    <property type="entry name" value="HemN_C"/>
    <property type="match status" value="1"/>
</dbReference>
<keyword evidence="2" id="KW-0963">Cytoplasm</keyword>
<dbReference type="STRING" id="261392.SAMN02745149_01867"/>
<dbReference type="GO" id="GO:0005737">
    <property type="term" value="C:cytoplasm"/>
    <property type="evidence" value="ECO:0007669"/>
    <property type="project" value="UniProtKB-SubCell"/>
</dbReference>
<dbReference type="InterPro" id="IPR006638">
    <property type="entry name" value="Elp3/MiaA/NifB-like_rSAM"/>
</dbReference>
<proteinExistence type="inferred from homology"/>
<dbReference type="SMART" id="SM00729">
    <property type="entry name" value="Elp3"/>
    <property type="match status" value="1"/>
</dbReference>
<protein>
    <recommendedName>
        <fullName evidence="2">Heme chaperone HemW</fullName>
    </recommendedName>
</protein>
<keyword evidence="5" id="KW-1185">Reference proteome</keyword>
<organism evidence="4 5">
    <name type="scientific">Treponema porcinum</name>
    <dbReference type="NCBI Taxonomy" id="261392"/>
    <lineage>
        <taxon>Bacteria</taxon>
        <taxon>Pseudomonadati</taxon>
        <taxon>Spirochaetota</taxon>
        <taxon>Spirochaetia</taxon>
        <taxon>Spirochaetales</taxon>
        <taxon>Treponemataceae</taxon>
        <taxon>Treponema</taxon>
    </lineage>
</organism>
<dbReference type="Proteomes" id="UP000190423">
    <property type="component" value="Unassembled WGS sequence"/>
</dbReference>
<dbReference type="GO" id="GO:0051539">
    <property type="term" value="F:4 iron, 4 sulfur cluster binding"/>
    <property type="evidence" value="ECO:0007669"/>
    <property type="project" value="UniProtKB-UniRule"/>
</dbReference>
<dbReference type="GO" id="GO:0046872">
    <property type="term" value="F:metal ion binding"/>
    <property type="evidence" value="ECO:0007669"/>
    <property type="project" value="UniProtKB-UniRule"/>
</dbReference>
<dbReference type="GeneID" id="78317148"/>
<comment type="similarity">
    <text evidence="1">Belongs to the anaerobic coproporphyrinogen-III oxidase family. HemW subfamily.</text>
</comment>
<comment type="subcellular location">
    <subcellularLocation>
        <location evidence="2">Cytoplasm</location>
    </subcellularLocation>
</comment>
<dbReference type="Gene3D" id="3.80.30.20">
    <property type="entry name" value="tm_1862 like domain"/>
    <property type="match status" value="1"/>
</dbReference>
<dbReference type="RefSeq" id="WP_159446200.1">
    <property type="nucleotide sequence ID" value="NZ_FUWG01000014.1"/>
</dbReference>
<keyword evidence="2" id="KW-0408">Iron</keyword>
<dbReference type="SFLD" id="SFLDG01065">
    <property type="entry name" value="anaerobic_coproporphyrinogen-I"/>
    <property type="match status" value="1"/>
</dbReference>
<evidence type="ECO:0000256" key="1">
    <source>
        <dbReference type="ARBA" id="ARBA00006100"/>
    </source>
</evidence>
<dbReference type="OrthoDB" id="9808022at2"/>
<keyword evidence="2" id="KW-0004">4Fe-4S</keyword>
<dbReference type="GO" id="GO:0004109">
    <property type="term" value="F:coproporphyrinogen oxidase activity"/>
    <property type="evidence" value="ECO:0007669"/>
    <property type="project" value="InterPro"/>
</dbReference>
<comment type="function">
    <text evidence="2">Probably acts as a heme chaperone, transferring heme to an unknown acceptor. Binds one molecule of heme per monomer, possibly covalently. Binds 1 [4Fe-4S] cluster. The cluster is coordinated with 3 cysteines and an exchangeable S-adenosyl-L-methionine.</text>
</comment>
<dbReference type="InterPro" id="IPR034505">
    <property type="entry name" value="Coproporphyrinogen-III_oxidase"/>
</dbReference>
<dbReference type="AlphaFoldDB" id="A0A1T4M6G3"/>
<keyword evidence="2" id="KW-0479">Metal-binding</keyword>